<accession>A0A554XLH0</accession>
<reference evidence="2 3" key="1">
    <citation type="submission" date="2019-07" db="EMBL/GenBank/DDBJ databases">
        <title>Tepidimonas fonticaldi AT-A2 draft genome.</title>
        <authorList>
            <person name="Da Costa M.S."/>
            <person name="Froufe H.J.C."/>
            <person name="Egas C."/>
            <person name="Albuquerque L."/>
        </authorList>
    </citation>
    <scope>NUCLEOTIDE SEQUENCE [LARGE SCALE GENOMIC DNA]</scope>
    <source>
        <strain evidence="2 3">AT-A2</strain>
    </source>
</reference>
<organism evidence="2 3">
    <name type="scientific">Tepidimonas fonticaldi</name>
    <dbReference type="NCBI Taxonomy" id="1101373"/>
    <lineage>
        <taxon>Bacteria</taxon>
        <taxon>Pseudomonadati</taxon>
        <taxon>Pseudomonadota</taxon>
        <taxon>Betaproteobacteria</taxon>
        <taxon>Burkholderiales</taxon>
        <taxon>Tepidimonas</taxon>
    </lineage>
</organism>
<feature type="compositionally biased region" description="Low complexity" evidence="1">
    <location>
        <begin position="100"/>
        <end position="114"/>
    </location>
</feature>
<feature type="region of interest" description="Disordered" evidence="1">
    <location>
        <begin position="61"/>
        <end position="164"/>
    </location>
</feature>
<protein>
    <submittedName>
        <fullName evidence="2">Uncharacterized protein</fullName>
    </submittedName>
</protein>
<evidence type="ECO:0000313" key="3">
    <source>
        <dbReference type="Proteomes" id="UP000316388"/>
    </source>
</evidence>
<feature type="compositionally biased region" description="Basic and acidic residues" evidence="1">
    <location>
        <begin position="115"/>
        <end position="136"/>
    </location>
</feature>
<evidence type="ECO:0000313" key="2">
    <source>
        <dbReference type="EMBL" id="TSE36675.1"/>
    </source>
</evidence>
<name>A0A554XLH0_9BURK</name>
<gene>
    <name evidence="2" type="ORF">Tfont_01751</name>
</gene>
<dbReference type="RefSeq" id="WP_143969162.1">
    <property type="nucleotide sequence ID" value="NZ_VJOO01000016.1"/>
</dbReference>
<dbReference type="Proteomes" id="UP000316388">
    <property type="component" value="Unassembled WGS sequence"/>
</dbReference>
<evidence type="ECO:0000256" key="1">
    <source>
        <dbReference type="SAM" id="MobiDB-lite"/>
    </source>
</evidence>
<dbReference type="AlphaFoldDB" id="A0A554XLH0"/>
<feature type="region of interest" description="Disordered" evidence="1">
    <location>
        <begin position="212"/>
        <end position="248"/>
    </location>
</feature>
<proteinExistence type="predicted"/>
<comment type="caution">
    <text evidence="2">The sequence shown here is derived from an EMBL/GenBank/DDBJ whole genome shotgun (WGS) entry which is preliminary data.</text>
</comment>
<dbReference type="EMBL" id="VJOO01000016">
    <property type="protein sequence ID" value="TSE36675.1"/>
    <property type="molecule type" value="Genomic_DNA"/>
</dbReference>
<feature type="region of interest" description="Disordered" evidence="1">
    <location>
        <begin position="1"/>
        <end position="39"/>
    </location>
</feature>
<sequence length="248" mass="25761">MLTISSIAVAPAPQSTPTVRAQPVTPARPSNAVARDNAAGAVVAPQGEAARAQALAAPPVLAPVSPAQEGQRADGFANGAAPERSGLPLPAAGRDDPRAADAQAMADQEAAQARAAERDKRAREAHNADAQRRAEAQSRPGRPGDAAGRSGQKDFPEVKNPAQEAMDVQIKDLLPNMWKASRAAVDLMIGEEAVQAAQERAQRLEELQNRLNTRPLANLPPNDAAQNYGVAADTGNRPAPGGQIDQLA</sequence>